<evidence type="ECO:0000313" key="1">
    <source>
        <dbReference type="EMBL" id="KKL95193.1"/>
    </source>
</evidence>
<protein>
    <recommendedName>
        <fullName evidence="2">Histidine kinase/HSP90-like ATPase domain-containing protein</fullName>
    </recommendedName>
</protein>
<reference evidence="1" key="1">
    <citation type="journal article" date="2015" name="Nature">
        <title>Complex archaea that bridge the gap between prokaryotes and eukaryotes.</title>
        <authorList>
            <person name="Spang A."/>
            <person name="Saw J.H."/>
            <person name="Jorgensen S.L."/>
            <person name="Zaremba-Niedzwiedzka K."/>
            <person name="Martijn J."/>
            <person name="Lind A.E."/>
            <person name="van Eijk R."/>
            <person name="Schleper C."/>
            <person name="Guy L."/>
            <person name="Ettema T.J."/>
        </authorList>
    </citation>
    <scope>NUCLEOTIDE SEQUENCE</scope>
</reference>
<dbReference type="Gene3D" id="3.30.565.10">
    <property type="entry name" value="Histidine kinase-like ATPase, C-terminal domain"/>
    <property type="match status" value="1"/>
</dbReference>
<organism evidence="1">
    <name type="scientific">marine sediment metagenome</name>
    <dbReference type="NCBI Taxonomy" id="412755"/>
    <lineage>
        <taxon>unclassified sequences</taxon>
        <taxon>metagenomes</taxon>
        <taxon>ecological metagenomes</taxon>
    </lineage>
</organism>
<accession>A0A0F9G902</accession>
<gene>
    <name evidence="1" type="ORF">LCGC14_1857100</name>
</gene>
<proteinExistence type="predicted"/>
<evidence type="ECO:0008006" key="2">
    <source>
        <dbReference type="Google" id="ProtNLM"/>
    </source>
</evidence>
<dbReference type="SUPFAM" id="SSF55874">
    <property type="entry name" value="ATPase domain of HSP90 chaperone/DNA topoisomerase II/histidine kinase"/>
    <property type="match status" value="1"/>
</dbReference>
<dbReference type="AlphaFoldDB" id="A0A0F9G902"/>
<dbReference type="InterPro" id="IPR036890">
    <property type="entry name" value="HATPase_C_sf"/>
</dbReference>
<name>A0A0F9G902_9ZZZZ</name>
<comment type="caution">
    <text evidence="1">The sequence shown here is derived from an EMBL/GenBank/DDBJ whole genome shotgun (WGS) entry which is preliminary data.</text>
</comment>
<dbReference type="EMBL" id="LAZR01018738">
    <property type="protein sequence ID" value="KKL95193.1"/>
    <property type="molecule type" value="Genomic_DNA"/>
</dbReference>
<sequence>MGKVGNMKKFDLNIEEILEDWEVYHGIRELISNALDEQMLTNTKEIDIFKDKKGKWHVRDYGRGIKYEHLTQNENQEKLERPNIIGKFGIGLKDALATFDRKKIKVILRFKHGDISINKSEKYGFADIITLHAVINSPSEPELIGTDIILENVSHDDIEKAKSLFLLFSHQKLIESTDYGEAYQLIVLVVDRM</sequence>